<proteinExistence type="predicted"/>
<dbReference type="GeneID" id="71965041"/>
<dbReference type="RefSeq" id="WP_248564987.1">
    <property type="nucleotide sequence ID" value="NZ_AP025698.1"/>
</dbReference>
<comment type="cofactor">
    <cofactor evidence="1">
        <name>Zn(2+)</name>
        <dbReference type="ChEBI" id="CHEBI:29105"/>
    </cofactor>
</comment>
<gene>
    <name evidence="6" type="ORF">MTTB_05270</name>
</gene>
<protein>
    <recommendedName>
        <fullName evidence="5">Succinylglutamate desuccinylase/Aspartoacylase catalytic domain-containing protein</fullName>
    </recommendedName>
</protein>
<dbReference type="Proteomes" id="UP000831817">
    <property type="component" value="Chromosome"/>
</dbReference>
<dbReference type="EMBL" id="AP025698">
    <property type="protein sequence ID" value="BDH79148.1"/>
    <property type="molecule type" value="Genomic_DNA"/>
</dbReference>
<accession>A0ABN6PCG5</accession>
<keyword evidence="2" id="KW-0479">Metal-binding</keyword>
<evidence type="ECO:0000313" key="6">
    <source>
        <dbReference type="EMBL" id="BDH79148.1"/>
    </source>
</evidence>
<dbReference type="Pfam" id="PF09373">
    <property type="entry name" value="PMBR"/>
    <property type="match status" value="2"/>
</dbReference>
<evidence type="ECO:0000313" key="7">
    <source>
        <dbReference type="Proteomes" id="UP000831817"/>
    </source>
</evidence>
<dbReference type="InterPro" id="IPR018975">
    <property type="entry name" value="Pseudomurein-binding_repeat"/>
</dbReference>
<sequence>MFKKFLILVVILGLFSIAQVSAANIEIIYNGTGGNVTGNYYIRQYTPQHTITQEVIKAAKNGTPMVIFGNGSGKNVMIVAGVHGNELPPQLAALKLIDYLADKEINGTVYIVPFLIPSSTATSSRYWNGQNPNSIANNKGTPTNMIVQIAKERLIQALGDFHSTQPDGTPGTDAVFCSRTPTYESYKIAYYISKNSPTKLIVYEKAGVEYPGALEDVCNLAGIPSVTCEVLSPHGTVATGSVDRSFIQMLLFLKYNNIISDTGLSVSQVVTSANTIKGYYESYKRLPSNVTINGKDYNMGQALYLLCKATVNINSGSTSMITVGNVNSAITSSGNYKSGIVYKSEYLNVAGKILNFIEAYNRAPNYASTSRGNIPFQGLVYMYSKILSFYGANGRLPGYVTI</sequence>
<organism evidence="6 7">
    <name type="scientific">Methanothermobacter tenebrarum</name>
    <dbReference type="NCBI Taxonomy" id="680118"/>
    <lineage>
        <taxon>Archaea</taxon>
        <taxon>Methanobacteriati</taxon>
        <taxon>Methanobacteriota</taxon>
        <taxon>Methanomada group</taxon>
        <taxon>Methanobacteria</taxon>
        <taxon>Methanobacteriales</taxon>
        <taxon>Methanobacteriaceae</taxon>
        <taxon>Methanothermobacter</taxon>
    </lineage>
</organism>
<reference evidence="6 7" key="1">
    <citation type="submission" date="2022-04" db="EMBL/GenBank/DDBJ databases">
        <title>Complete genome of Methanothermobacter tenebrarum strain RMAS.</title>
        <authorList>
            <person name="Nakamura K."/>
            <person name="Oshima K."/>
            <person name="Hattori M."/>
            <person name="Kamagata Y."/>
            <person name="Takamizawa K."/>
        </authorList>
    </citation>
    <scope>NUCLEOTIDE SEQUENCE [LARGE SCALE GENOMIC DNA]</scope>
    <source>
        <strain evidence="6 7">RMAS</strain>
    </source>
</reference>
<dbReference type="SUPFAM" id="SSF53187">
    <property type="entry name" value="Zn-dependent exopeptidases"/>
    <property type="match status" value="1"/>
</dbReference>
<dbReference type="Gene3D" id="3.40.630.10">
    <property type="entry name" value="Zn peptidases"/>
    <property type="match status" value="1"/>
</dbReference>
<dbReference type="Pfam" id="PF24827">
    <property type="entry name" value="AstE_AspA_cat"/>
    <property type="match status" value="1"/>
</dbReference>
<keyword evidence="4" id="KW-0862">Zinc</keyword>
<feature type="domain" description="Succinylglutamate desuccinylase/Aspartoacylase catalytic" evidence="5">
    <location>
        <begin position="73"/>
        <end position="131"/>
    </location>
</feature>
<evidence type="ECO:0000256" key="1">
    <source>
        <dbReference type="ARBA" id="ARBA00001947"/>
    </source>
</evidence>
<evidence type="ECO:0000259" key="5">
    <source>
        <dbReference type="Pfam" id="PF24827"/>
    </source>
</evidence>
<evidence type="ECO:0000256" key="3">
    <source>
        <dbReference type="ARBA" id="ARBA00022801"/>
    </source>
</evidence>
<evidence type="ECO:0000256" key="4">
    <source>
        <dbReference type="ARBA" id="ARBA00022833"/>
    </source>
</evidence>
<keyword evidence="7" id="KW-1185">Reference proteome</keyword>
<name>A0ABN6PCG5_9EURY</name>
<evidence type="ECO:0000256" key="2">
    <source>
        <dbReference type="ARBA" id="ARBA00022723"/>
    </source>
</evidence>
<dbReference type="InterPro" id="IPR055438">
    <property type="entry name" value="AstE_AspA_cat"/>
</dbReference>
<keyword evidence="3" id="KW-0378">Hydrolase</keyword>